<dbReference type="Proteomes" id="UP000464374">
    <property type="component" value="Chromosome"/>
</dbReference>
<proteinExistence type="predicted"/>
<dbReference type="KEGG" id="trz:GWP43_07980"/>
<organism evidence="1 2">
    <name type="scientific">Treponema vincentii</name>
    <dbReference type="NCBI Taxonomy" id="69710"/>
    <lineage>
        <taxon>Bacteria</taxon>
        <taxon>Pseudomonadati</taxon>
        <taxon>Spirochaetota</taxon>
        <taxon>Spirochaetia</taxon>
        <taxon>Spirochaetales</taxon>
        <taxon>Treponemataceae</taxon>
        <taxon>Treponema</taxon>
    </lineage>
</organism>
<reference evidence="1 2" key="1">
    <citation type="submission" date="2020-01" db="EMBL/GenBank/DDBJ databases">
        <title>Complete genome sequence of a human oral phylogroup 1 Treponema sp. strain ATCC 700766, originally isolated from periodontitis dental plaque.</title>
        <authorList>
            <person name="Chan Y."/>
            <person name="Huo Y.-B."/>
            <person name="Yu X.-L."/>
            <person name="Zeng H."/>
            <person name="Leung W.-K."/>
            <person name="Watt R.M."/>
        </authorList>
    </citation>
    <scope>NUCLEOTIDE SEQUENCE [LARGE SCALE GENOMIC DNA]</scope>
    <source>
        <strain evidence="1 2">OMZ 804</strain>
    </source>
</reference>
<dbReference type="AlphaFoldDB" id="A0A6P1Y2L4"/>
<name>A0A6P1Y2L4_9SPIR</name>
<evidence type="ECO:0000313" key="1">
    <source>
        <dbReference type="EMBL" id="QHX43393.1"/>
    </source>
</evidence>
<gene>
    <name evidence="1" type="ORF">GWP43_07980</name>
</gene>
<protein>
    <submittedName>
        <fullName evidence="1">Uncharacterized protein</fullName>
    </submittedName>
</protein>
<evidence type="ECO:0000313" key="2">
    <source>
        <dbReference type="Proteomes" id="UP000464374"/>
    </source>
</evidence>
<sequence>MKRLNKIVLFAVFGIIQIVSCAKNGRQSTNNENSPVDEVQKVDHMDAKQESASGMGNAMDISGVVYVNNAGLYTENDEGKMKWTAEASLGDKALYLGEKKEAVRTDGQKRTFFHVELNGQRYWIQEYSYEPDTVAAFISGQDVVLYKSESLAAMTDEFIPRYAIVAVYKDSLEKPDSKFIKIAAYNPELVSSWSIKDKYVKRDAVEMDEMSVSAMILAQVAMESKNDTIRTELFQNAIELGSPYSDTIAVLQSLSEIMIKEENFMKELTVEKISEKVTAIEDTNLLSIPDEDSARTVNMLKAGTSATATRKYIKQDGDSESGVEWLYIQNKQKKGWVRADSVKAQNG</sequence>
<dbReference type="RefSeq" id="WP_162663716.1">
    <property type="nucleotide sequence ID" value="NZ_CP048020.1"/>
</dbReference>
<dbReference type="EMBL" id="CP048020">
    <property type="protein sequence ID" value="QHX43393.1"/>
    <property type="molecule type" value="Genomic_DNA"/>
</dbReference>
<accession>A0A6P1Y2L4</accession>